<keyword evidence="3" id="KW-1185">Reference proteome</keyword>
<name>A0A0E0JY01_ORYPU</name>
<evidence type="ECO:0000313" key="3">
    <source>
        <dbReference type="Proteomes" id="UP000026962"/>
    </source>
</evidence>
<proteinExistence type="predicted"/>
<dbReference type="Proteomes" id="UP000026962">
    <property type="component" value="Chromosome 2"/>
</dbReference>
<feature type="compositionally biased region" description="Polar residues" evidence="1">
    <location>
        <begin position="68"/>
        <end position="82"/>
    </location>
</feature>
<reference evidence="2" key="1">
    <citation type="submission" date="2015-04" db="UniProtKB">
        <authorList>
            <consortium name="EnsemblPlants"/>
        </authorList>
    </citation>
    <scope>IDENTIFICATION</scope>
</reference>
<sequence length="156" mass="16454">MDEEVSGDLPEDMVQSRTKKVVIDKPSMARDIPTSLCDLPQAVRDGIVNEAAATKDAAETEIGSATTEKVANMASQPASSGTVRAKKRKWGFGAGPMGGVLTKGTHSSTSSPDNAPTSGRLKPMRFMSKSKAKAAPTISDQNMGYSGCCFKRESIL</sequence>
<dbReference type="STRING" id="4537.A0A0E0JY01"/>
<feature type="region of interest" description="Disordered" evidence="1">
    <location>
        <begin position="1"/>
        <end position="21"/>
    </location>
</feature>
<evidence type="ECO:0000313" key="2">
    <source>
        <dbReference type="EnsemblPlants" id="OPUNC02G09530.1"/>
    </source>
</evidence>
<dbReference type="Gramene" id="OPUNC02G09530.1">
    <property type="protein sequence ID" value="OPUNC02G09530.1"/>
    <property type="gene ID" value="OPUNC02G09530"/>
</dbReference>
<accession>A0A0E0JY01</accession>
<protein>
    <submittedName>
        <fullName evidence="2">Uncharacterized protein</fullName>
    </submittedName>
</protein>
<dbReference type="EnsemblPlants" id="OPUNC02G09530.1">
    <property type="protein sequence ID" value="OPUNC02G09530.1"/>
    <property type="gene ID" value="OPUNC02G09530"/>
</dbReference>
<evidence type="ECO:0000256" key="1">
    <source>
        <dbReference type="SAM" id="MobiDB-lite"/>
    </source>
</evidence>
<feature type="region of interest" description="Disordered" evidence="1">
    <location>
        <begin position="68"/>
        <end position="123"/>
    </location>
</feature>
<feature type="compositionally biased region" description="Acidic residues" evidence="1">
    <location>
        <begin position="1"/>
        <end position="11"/>
    </location>
</feature>
<dbReference type="AlphaFoldDB" id="A0A0E0JY01"/>
<feature type="compositionally biased region" description="Polar residues" evidence="1">
    <location>
        <begin position="104"/>
        <end position="117"/>
    </location>
</feature>
<reference evidence="2" key="2">
    <citation type="submission" date="2018-05" db="EMBL/GenBank/DDBJ databases">
        <title>OpunRS2 (Oryza punctata Reference Sequence Version 2).</title>
        <authorList>
            <person name="Zhang J."/>
            <person name="Kudrna D."/>
            <person name="Lee S."/>
            <person name="Talag J."/>
            <person name="Welchert J."/>
            <person name="Wing R.A."/>
        </authorList>
    </citation>
    <scope>NUCLEOTIDE SEQUENCE [LARGE SCALE GENOMIC DNA]</scope>
</reference>
<organism evidence="2">
    <name type="scientific">Oryza punctata</name>
    <name type="common">Red rice</name>
    <dbReference type="NCBI Taxonomy" id="4537"/>
    <lineage>
        <taxon>Eukaryota</taxon>
        <taxon>Viridiplantae</taxon>
        <taxon>Streptophyta</taxon>
        <taxon>Embryophyta</taxon>
        <taxon>Tracheophyta</taxon>
        <taxon>Spermatophyta</taxon>
        <taxon>Magnoliopsida</taxon>
        <taxon>Liliopsida</taxon>
        <taxon>Poales</taxon>
        <taxon>Poaceae</taxon>
        <taxon>BOP clade</taxon>
        <taxon>Oryzoideae</taxon>
        <taxon>Oryzeae</taxon>
        <taxon>Oryzinae</taxon>
        <taxon>Oryza</taxon>
    </lineage>
</organism>
<dbReference type="HOGENOM" id="CLU_1689548_0_0_1"/>